<dbReference type="RefSeq" id="WP_142093713.1">
    <property type="nucleotide sequence ID" value="NZ_BAAAMD010000004.1"/>
</dbReference>
<dbReference type="Proteomes" id="UP000316196">
    <property type="component" value="Unassembled WGS sequence"/>
</dbReference>
<dbReference type="OrthoDB" id="4362456at2"/>
<proteinExistence type="predicted"/>
<dbReference type="Pfam" id="PF25835">
    <property type="entry name" value="Fn3_SaeA_5th"/>
    <property type="match status" value="1"/>
</dbReference>
<organism evidence="8 9">
    <name type="scientific">Propioniferax innocua</name>
    <dbReference type="NCBI Taxonomy" id="1753"/>
    <lineage>
        <taxon>Bacteria</taxon>
        <taxon>Bacillati</taxon>
        <taxon>Actinomycetota</taxon>
        <taxon>Actinomycetes</taxon>
        <taxon>Propionibacteriales</taxon>
        <taxon>Propionibacteriaceae</taxon>
        <taxon>Propioniferax</taxon>
    </lineage>
</organism>
<feature type="domain" description="SaeA N-terminal" evidence="2">
    <location>
        <begin position="167"/>
        <end position="218"/>
    </location>
</feature>
<feature type="domain" description="SaeA second Fn3-like" evidence="4">
    <location>
        <begin position="430"/>
        <end position="518"/>
    </location>
</feature>
<gene>
    <name evidence="8" type="ORF">FB460_1738</name>
</gene>
<evidence type="ECO:0000313" key="8">
    <source>
        <dbReference type="EMBL" id="TQL57892.1"/>
    </source>
</evidence>
<dbReference type="InterPro" id="IPR058692">
    <property type="entry name" value="Fn3_SaeA_2nd"/>
</dbReference>
<protein>
    <submittedName>
        <fullName evidence="8">Uncharacterized protein</fullName>
    </submittedName>
</protein>
<evidence type="ECO:0000259" key="4">
    <source>
        <dbReference type="Pfam" id="PF25833"/>
    </source>
</evidence>
<dbReference type="EMBL" id="VFOR01000002">
    <property type="protein sequence ID" value="TQL57892.1"/>
    <property type="molecule type" value="Genomic_DNA"/>
</dbReference>
<comment type="caution">
    <text evidence="8">The sequence shown here is derived from an EMBL/GenBank/DDBJ whole genome shotgun (WGS) entry which is preliminary data.</text>
</comment>
<dbReference type="InterPro" id="IPR058695">
    <property type="entry name" value="SaeA_N"/>
</dbReference>
<accession>A0A542ZC20</accession>
<evidence type="ECO:0000259" key="3">
    <source>
        <dbReference type="Pfam" id="PF25832"/>
    </source>
</evidence>
<evidence type="ECO:0000313" key="9">
    <source>
        <dbReference type="Proteomes" id="UP000316196"/>
    </source>
</evidence>
<dbReference type="Pfam" id="PF25834">
    <property type="entry name" value="Fn3_SaeA_4th"/>
    <property type="match status" value="1"/>
</dbReference>
<dbReference type="AlphaFoldDB" id="A0A542ZC20"/>
<keyword evidence="9" id="KW-1185">Reference proteome</keyword>
<sequence length="858" mass="92219">MDRTAVLMEWARALLARGEVPPSERALREIGARGAIPAHLRTPDLDRWARVIQHLLWLVNQGHPAPVADALRLDPDGPPVGPMHQPSGPMHQPSGPMHQPSGPMHQPSAVGQDPSVAPVDAVPPPRSAAEHSQATTSLRTGQPGNTGPEEPQQSAAPPPNESPREKVQRLLMWRDGQGLSELKDRHIRQVVNAEPRRIDEVAAGLPASLKSLAEQIAGELGLQAGDTVSGAATEATAHTPQPAGAHGGGNADHNAAGTGASAPATSQAQDSQSFSSGAPSSGAPSPEPLSPEALSPETLNPGALTWNDPIALDNVMNQFAPVDLTRPQTEPGQIRTSPTRDGVGVRLTWDKQTGPYVEYRIVSDDDHQPISPEHADVVGITDRTVFTDTRAFHTAVRHYRIWANIGSDQDSARAEQPVLVAEASVVTRPDEVVIREDEGRVIGQWTLPHGVRRVLVHRVPQERAGAGAGSPEFRICANENNLGGFVDYDAEPGRKYHYQLQVEAEGSSQLSFPTSVPVTTSAVLEPVVDLDCELGEDEDAQFTLVWTPPPIGHVEIYRTQNGPRAGADNDTVSQEALPQMGLRSEDQLAHPVQPDGGKSRMQEVPWPRGWSRTYFTPVTLLDGQARVGRTISRVRTSPVTDAKLIERVSQQVLTMAWPAGAANVKVYSGPIGQSAEETITSSQPIAEISADAYERFGGLHFSQPLDPLGCDLHLVSVAFSEGSSVEGRPTTITSPPLLKINYTVQVQPGGDGRPWALIAMTTDLHQQGEPPMAFVFNHERLPLDINDGQQLPVMPQTGGHASQRFRPTIGPDTGEIWWAAALPSNQGWMRLFIDFTPPSGTIAVLDPPVHLLRIGNPS</sequence>
<reference evidence="8 9" key="1">
    <citation type="submission" date="2019-06" db="EMBL/GenBank/DDBJ databases">
        <title>Sequencing the genomes of 1000 actinobacteria strains.</title>
        <authorList>
            <person name="Klenk H.-P."/>
        </authorList>
    </citation>
    <scope>NUCLEOTIDE SEQUENCE [LARGE SCALE GENOMIC DNA]</scope>
    <source>
        <strain evidence="8 9">DSM 8251</strain>
    </source>
</reference>
<feature type="region of interest" description="Disordered" evidence="1">
    <location>
        <begin position="229"/>
        <end position="302"/>
    </location>
</feature>
<evidence type="ECO:0000259" key="5">
    <source>
        <dbReference type="Pfam" id="PF25834"/>
    </source>
</evidence>
<evidence type="ECO:0000259" key="7">
    <source>
        <dbReference type="Pfam" id="PF25836"/>
    </source>
</evidence>
<evidence type="ECO:0000259" key="2">
    <source>
        <dbReference type="Pfam" id="PF25831"/>
    </source>
</evidence>
<dbReference type="InterPro" id="IPR058694">
    <property type="entry name" value="Fn3_SaeA_4th"/>
</dbReference>
<feature type="domain" description="SaeA first Fn3-like" evidence="3">
    <location>
        <begin position="339"/>
        <end position="425"/>
    </location>
</feature>
<feature type="domain" description="SaeA third Fn3-like" evidence="5">
    <location>
        <begin position="536"/>
        <end position="630"/>
    </location>
</feature>
<dbReference type="InterPro" id="IPR058693">
    <property type="entry name" value="Fn3_SaeA_3rd"/>
</dbReference>
<feature type="compositionally biased region" description="Low complexity" evidence="1">
    <location>
        <begin position="251"/>
        <end position="297"/>
    </location>
</feature>
<feature type="domain" description="SaeA fifth Fn3-like" evidence="7">
    <location>
        <begin position="737"/>
        <end position="853"/>
    </location>
</feature>
<feature type="compositionally biased region" description="Polar residues" evidence="1">
    <location>
        <begin position="130"/>
        <end position="145"/>
    </location>
</feature>
<evidence type="ECO:0000256" key="1">
    <source>
        <dbReference type="SAM" id="MobiDB-lite"/>
    </source>
</evidence>
<dbReference type="InterPro" id="IPR058696">
    <property type="entry name" value="Fn3_SaeA_5th"/>
</dbReference>
<feature type="domain" description="SaeA fourth Fn3-like" evidence="6">
    <location>
        <begin position="639"/>
        <end position="732"/>
    </location>
</feature>
<dbReference type="Pfam" id="PF25832">
    <property type="entry name" value="Fn3_SaeA_2nd"/>
    <property type="match status" value="1"/>
</dbReference>
<dbReference type="Pfam" id="PF25836">
    <property type="entry name" value="Fn3_SaeA_6th"/>
    <property type="match status" value="1"/>
</dbReference>
<dbReference type="Pfam" id="PF25831">
    <property type="entry name" value="SaeA_1st"/>
    <property type="match status" value="1"/>
</dbReference>
<dbReference type="Pfam" id="PF25833">
    <property type="entry name" value="Fn3_SaeA_3rd"/>
    <property type="match status" value="1"/>
</dbReference>
<dbReference type="InterPro" id="IPR058691">
    <property type="entry name" value="Fn3_SaeA_1st"/>
</dbReference>
<feature type="region of interest" description="Disordered" evidence="1">
    <location>
        <begin position="68"/>
        <end position="165"/>
    </location>
</feature>
<evidence type="ECO:0000259" key="6">
    <source>
        <dbReference type="Pfam" id="PF25835"/>
    </source>
</evidence>
<name>A0A542ZC20_9ACTN</name>